<dbReference type="InterPro" id="IPR019479">
    <property type="entry name" value="Peroxiredoxin_C"/>
</dbReference>
<dbReference type="Gene3D" id="3.40.30.10">
    <property type="entry name" value="Glutaredoxin"/>
    <property type="match status" value="1"/>
</dbReference>
<accession>A0A5A8CPT7</accession>
<comment type="function">
    <text evidence="9">Thiol-specific peroxidase that catalyzes the reduction of hydrogen peroxide and organic hydroperoxides to water and alcohols, respectively.</text>
</comment>
<evidence type="ECO:0000259" key="12">
    <source>
        <dbReference type="PROSITE" id="PS51352"/>
    </source>
</evidence>
<dbReference type="Proteomes" id="UP000324907">
    <property type="component" value="Unassembled WGS sequence"/>
</dbReference>
<keyword evidence="6" id="KW-1015">Disulfide bond</keyword>
<dbReference type="GO" id="GO:0033554">
    <property type="term" value="P:cellular response to stress"/>
    <property type="evidence" value="ECO:0007669"/>
    <property type="project" value="TreeGrafter"/>
</dbReference>
<dbReference type="AlphaFoldDB" id="A0A5A8CPT7"/>
<dbReference type="InterPro" id="IPR036249">
    <property type="entry name" value="Thioredoxin-like_sf"/>
</dbReference>
<evidence type="ECO:0000313" key="17">
    <source>
        <dbReference type="Proteomes" id="UP000322899"/>
    </source>
</evidence>
<dbReference type="GO" id="GO:0045454">
    <property type="term" value="P:cell redox homeostasis"/>
    <property type="evidence" value="ECO:0007669"/>
    <property type="project" value="TreeGrafter"/>
</dbReference>
<dbReference type="InterPro" id="IPR050217">
    <property type="entry name" value="Peroxiredoxin"/>
</dbReference>
<dbReference type="FunFam" id="3.40.30.10:FF:000003">
    <property type="entry name" value="Peroxiredoxin 1"/>
    <property type="match status" value="1"/>
</dbReference>
<protein>
    <recommendedName>
        <fullName evidence="2">thioredoxin-dependent peroxiredoxin</fullName>
        <ecNumber evidence="2">1.11.1.24</ecNumber>
    </recommendedName>
</protein>
<dbReference type="InterPro" id="IPR000866">
    <property type="entry name" value="AhpC/TSA"/>
</dbReference>
<feature type="signal peptide" evidence="11">
    <location>
        <begin position="1"/>
        <end position="20"/>
    </location>
</feature>
<comment type="similarity">
    <text evidence="1">Belongs to the peroxiredoxin family. AhpC/Prx1 subfamily.</text>
</comment>
<dbReference type="OrthoDB" id="185659at2759"/>
<dbReference type="PIRSF" id="PIRSF000239">
    <property type="entry name" value="AHPC"/>
    <property type="match status" value="1"/>
</dbReference>
<evidence type="ECO:0000313" key="14">
    <source>
        <dbReference type="EMBL" id="KAA0156750.1"/>
    </source>
</evidence>
<organism evidence="13 20">
    <name type="scientific">Cafeteria roenbergensis</name>
    <name type="common">Marine flagellate</name>
    <dbReference type="NCBI Taxonomy" id="33653"/>
    <lineage>
        <taxon>Eukaryota</taxon>
        <taxon>Sar</taxon>
        <taxon>Stramenopiles</taxon>
        <taxon>Bigyra</taxon>
        <taxon>Opalozoa</taxon>
        <taxon>Bicosoecida</taxon>
        <taxon>Cafeteriaceae</taxon>
        <taxon>Cafeteria</taxon>
    </lineage>
</organism>
<feature type="active site" description="Cysteine sulfenic acid (-SOH) intermediate; for peroxidase activity" evidence="10">
    <location>
        <position position="69"/>
    </location>
</feature>
<evidence type="ECO:0000313" key="19">
    <source>
        <dbReference type="Proteomes" id="UP000324907"/>
    </source>
</evidence>
<evidence type="ECO:0000256" key="4">
    <source>
        <dbReference type="ARBA" id="ARBA00022862"/>
    </source>
</evidence>
<name>A0A5A8CPT7_CAFRO</name>
<dbReference type="SUPFAM" id="SSF52833">
    <property type="entry name" value="Thioredoxin-like"/>
    <property type="match status" value="1"/>
</dbReference>
<dbReference type="PANTHER" id="PTHR10681">
    <property type="entry name" value="THIOREDOXIN PEROXIDASE"/>
    <property type="match status" value="1"/>
</dbReference>
<dbReference type="PANTHER" id="PTHR10681:SF128">
    <property type="entry name" value="THIOREDOXIN-DEPENDENT PEROXIDE REDUCTASE, MITOCHONDRIAL"/>
    <property type="match status" value="1"/>
</dbReference>
<dbReference type="InterPro" id="IPR024706">
    <property type="entry name" value="Peroxiredoxin_AhpC-typ"/>
</dbReference>
<proteinExistence type="inferred from homology"/>
<evidence type="ECO:0000256" key="10">
    <source>
        <dbReference type="PIRSR" id="PIRSR000239-1"/>
    </source>
</evidence>
<reference evidence="17 18" key="1">
    <citation type="submission" date="2019-07" db="EMBL/GenBank/DDBJ databases">
        <title>Genomes of Cafeteria roenbergensis.</title>
        <authorList>
            <person name="Fischer M.G."/>
            <person name="Hackl T."/>
            <person name="Roman M."/>
        </authorList>
    </citation>
    <scope>NUCLEOTIDE SEQUENCE [LARGE SCALE GENOMIC DNA]</scope>
    <source>
        <strain evidence="14 18">BVI</strain>
        <strain evidence="13 20">Cflag</strain>
        <strain evidence="16 17">E4-10P</strain>
        <strain evidence="15 19">RCC970-E3</strain>
    </source>
</reference>
<dbReference type="Proteomes" id="UP000325113">
    <property type="component" value="Unassembled WGS sequence"/>
</dbReference>
<feature type="chain" id="PRO_5033472900" description="thioredoxin-dependent peroxiredoxin" evidence="11">
    <location>
        <begin position="21"/>
        <end position="221"/>
    </location>
</feature>
<feature type="domain" description="Thioredoxin" evidence="12">
    <location>
        <begin position="24"/>
        <end position="185"/>
    </location>
</feature>
<dbReference type="GO" id="GO:0008379">
    <property type="term" value="F:thioredoxin peroxidase activity"/>
    <property type="evidence" value="ECO:0007669"/>
    <property type="project" value="TreeGrafter"/>
</dbReference>
<keyword evidence="3 9" id="KW-0575">Peroxidase</keyword>
<dbReference type="CDD" id="cd03015">
    <property type="entry name" value="PRX_Typ2cys"/>
    <property type="match status" value="1"/>
</dbReference>
<evidence type="ECO:0000256" key="1">
    <source>
        <dbReference type="ARBA" id="ARBA00009796"/>
    </source>
</evidence>
<dbReference type="PROSITE" id="PS51352">
    <property type="entry name" value="THIOREDOXIN_2"/>
    <property type="match status" value="1"/>
</dbReference>
<evidence type="ECO:0000256" key="11">
    <source>
        <dbReference type="SAM" id="SignalP"/>
    </source>
</evidence>
<keyword evidence="18" id="KW-1185">Reference proteome</keyword>
<dbReference type="OMA" id="FWYPKDF"/>
<evidence type="ECO:0000256" key="2">
    <source>
        <dbReference type="ARBA" id="ARBA00013017"/>
    </source>
</evidence>
<evidence type="ECO:0000313" key="20">
    <source>
        <dbReference type="Proteomes" id="UP000325113"/>
    </source>
</evidence>
<dbReference type="EMBL" id="VLTO01000004">
    <property type="protein sequence ID" value="KAA0177331.1"/>
    <property type="molecule type" value="Genomic_DNA"/>
</dbReference>
<evidence type="ECO:0000256" key="3">
    <source>
        <dbReference type="ARBA" id="ARBA00022559"/>
    </source>
</evidence>
<evidence type="ECO:0000256" key="5">
    <source>
        <dbReference type="ARBA" id="ARBA00023002"/>
    </source>
</evidence>
<dbReference type="InterPro" id="IPR013766">
    <property type="entry name" value="Thioredoxin_domain"/>
</dbReference>
<comment type="catalytic activity">
    <reaction evidence="8">
        <text>a hydroperoxide + [thioredoxin]-dithiol = an alcohol + [thioredoxin]-disulfide + H2O</text>
        <dbReference type="Rhea" id="RHEA:62620"/>
        <dbReference type="Rhea" id="RHEA-COMP:10698"/>
        <dbReference type="Rhea" id="RHEA-COMP:10700"/>
        <dbReference type="ChEBI" id="CHEBI:15377"/>
        <dbReference type="ChEBI" id="CHEBI:29950"/>
        <dbReference type="ChEBI" id="CHEBI:30879"/>
        <dbReference type="ChEBI" id="CHEBI:35924"/>
        <dbReference type="ChEBI" id="CHEBI:50058"/>
        <dbReference type="EC" id="1.11.1.24"/>
    </reaction>
</comment>
<sequence>MLARCAVLLAAAAALSSVAAHGSARIQHAAPSFEAEAVINGAFETVKLEQFRNKYLVVLFYPADFSFVCPTELTSFSDAVDEFRKAGAEVIAVSVDSKFSHYSWTLKPRNEGGLGSMRIPLVSDITKKMSRDYGVLIEDGADAGLSLRGLFIIDGKGILRQSTINDLPVGRSVEETLRLIQAFQYTDKHGEVCPAGWKPGSAGMKPDPKLSLEWFQANAEL</sequence>
<comment type="caution">
    <text evidence="13">The sequence shown here is derived from an EMBL/GenBank/DDBJ whole genome shotgun (WGS) entry which is preliminary data.</text>
</comment>
<evidence type="ECO:0000256" key="8">
    <source>
        <dbReference type="ARBA" id="ARBA00049091"/>
    </source>
</evidence>
<dbReference type="GO" id="GO:0005829">
    <property type="term" value="C:cytosol"/>
    <property type="evidence" value="ECO:0007669"/>
    <property type="project" value="TreeGrafter"/>
</dbReference>
<dbReference type="EMBL" id="VLTL01000058">
    <property type="protein sequence ID" value="KAA0164301.1"/>
    <property type="molecule type" value="Genomic_DNA"/>
</dbReference>
<keyword evidence="7 9" id="KW-0676">Redox-active center</keyword>
<dbReference type="Pfam" id="PF00578">
    <property type="entry name" value="AhpC-TSA"/>
    <property type="match status" value="1"/>
</dbReference>
<dbReference type="EMBL" id="VLTN01000003">
    <property type="protein sequence ID" value="KAA0156750.1"/>
    <property type="molecule type" value="Genomic_DNA"/>
</dbReference>
<evidence type="ECO:0000256" key="7">
    <source>
        <dbReference type="ARBA" id="ARBA00023284"/>
    </source>
</evidence>
<dbReference type="Proteomes" id="UP000322899">
    <property type="component" value="Unassembled WGS sequence"/>
</dbReference>
<keyword evidence="5 9" id="KW-0560">Oxidoreductase</keyword>
<keyword evidence="4 9" id="KW-0049">Antioxidant</keyword>
<evidence type="ECO:0000313" key="16">
    <source>
        <dbReference type="EMBL" id="KAA0177331.1"/>
    </source>
</evidence>
<dbReference type="Proteomes" id="UP000323011">
    <property type="component" value="Unassembled WGS sequence"/>
</dbReference>
<evidence type="ECO:0000256" key="9">
    <source>
        <dbReference type="PIRNR" id="PIRNR000239"/>
    </source>
</evidence>
<evidence type="ECO:0000256" key="6">
    <source>
        <dbReference type="ARBA" id="ARBA00023157"/>
    </source>
</evidence>
<dbReference type="EMBL" id="VLTM01000096">
    <property type="protein sequence ID" value="KAA0153781.1"/>
    <property type="molecule type" value="Genomic_DNA"/>
</dbReference>
<dbReference type="GO" id="GO:0042744">
    <property type="term" value="P:hydrogen peroxide catabolic process"/>
    <property type="evidence" value="ECO:0007669"/>
    <property type="project" value="TreeGrafter"/>
</dbReference>
<dbReference type="Pfam" id="PF10417">
    <property type="entry name" value="1-cysPrx_C"/>
    <property type="match status" value="1"/>
</dbReference>
<evidence type="ECO:0000313" key="13">
    <source>
        <dbReference type="EMBL" id="KAA0153781.1"/>
    </source>
</evidence>
<evidence type="ECO:0000313" key="15">
    <source>
        <dbReference type="EMBL" id="KAA0164301.1"/>
    </source>
</evidence>
<evidence type="ECO:0000313" key="18">
    <source>
        <dbReference type="Proteomes" id="UP000323011"/>
    </source>
</evidence>
<dbReference type="GO" id="GO:0006979">
    <property type="term" value="P:response to oxidative stress"/>
    <property type="evidence" value="ECO:0007669"/>
    <property type="project" value="TreeGrafter"/>
</dbReference>
<dbReference type="EC" id="1.11.1.24" evidence="2"/>
<gene>
    <name evidence="16" type="ORF">FNF27_01109</name>
    <name evidence="15" type="ORF">FNF28_03932</name>
    <name evidence="14" type="ORF">FNF29_00861</name>
    <name evidence="13" type="ORF">FNF31_06385</name>
</gene>
<keyword evidence="11" id="KW-0732">Signal</keyword>